<dbReference type="InterPro" id="IPR050578">
    <property type="entry name" value="MARVEL-CKLF_proteins"/>
</dbReference>
<comment type="caution">
    <text evidence="8">The sequence shown here is derived from an EMBL/GenBank/DDBJ whole genome shotgun (WGS) entry which is preliminary data.</text>
</comment>
<keyword evidence="3 6" id="KW-1133">Transmembrane helix</keyword>
<comment type="subcellular location">
    <subcellularLocation>
        <location evidence="1">Membrane</location>
        <topology evidence="1">Multi-pass membrane protein</topology>
    </subcellularLocation>
</comment>
<dbReference type="InterPro" id="IPR008253">
    <property type="entry name" value="Marvel"/>
</dbReference>
<name>A0A0B2UYB9_TOXCA</name>
<reference evidence="8 9" key="1">
    <citation type="submission" date="2014-11" db="EMBL/GenBank/DDBJ databases">
        <title>Genetic blueprint of the zoonotic pathogen Toxocara canis.</title>
        <authorList>
            <person name="Zhu X.-Q."/>
            <person name="Korhonen P.K."/>
            <person name="Cai H."/>
            <person name="Young N.D."/>
            <person name="Nejsum P."/>
            <person name="von Samson-Himmelstjerna G."/>
            <person name="Boag P.R."/>
            <person name="Tan P."/>
            <person name="Li Q."/>
            <person name="Min J."/>
            <person name="Yang Y."/>
            <person name="Wang X."/>
            <person name="Fang X."/>
            <person name="Hall R.S."/>
            <person name="Hofmann A."/>
            <person name="Sternberg P.W."/>
            <person name="Jex A.R."/>
            <person name="Gasser R.B."/>
        </authorList>
    </citation>
    <scope>NUCLEOTIDE SEQUENCE [LARGE SCALE GENOMIC DNA]</scope>
    <source>
        <strain evidence="8">PN_DK_2014</strain>
    </source>
</reference>
<dbReference type="EMBL" id="JPKZ01002904">
    <property type="protein sequence ID" value="KHN74483.1"/>
    <property type="molecule type" value="Genomic_DNA"/>
</dbReference>
<evidence type="ECO:0000256" key="1">
    <source>
        <dbReference type="ARBA" id="ARBA00004141"/>
    </source>
</evidence>
<dbReference type="PANTHER" id="PTHR22776">
    <property type="entry name" value="MARVEL-CONTAINING POTENTIAL LIPID RAFT-ASSOCIATED PROTEIN"/>
    <property type="match status" value="1"/>
</dbReference>
<dbReference type="Proteomes" id="UP000031036">
    <property type="component" value="Unassembled WGS sequence"/>
</dbReference>
<dbReference type="GO" id="GO:0016020">
    <property type="term" value="C:membrane"/>
    <property type="evidence" value="ECO:0007669"/>
    <property type="project" value="UniProtKB-SubCell"/>
</dbReference>
<keyword evidence="9" id="KW-1185">Reference proteome</keyword>
<dbReference type="OrthoDB" id="5801479at2759"/>
<evidence type="ECO:0000313" key="8">
    <source>
        <dbReference type="EMBL" id="KHN74483.1"/>
    </source>
</evidence>
<accession>A0A0B2UYB9</accession>
<proteinExistence type="predicted"/>
<dbReference type="PANTHER" id="PTHR22776:SF93">
    <property type="entry name" value="MARVEL DOMAIN-CONTAINING PROTEIN"/>
    <property type="match status" value="1"/>
</dbReference>
<organism evidence="8 9">
    <name type="scientific">Toxocara canis</name>
    <name type="common">Canine roundworm</name>
    <dbReference type="NCBI Taxonomy" id="6265"/>
    <lineage>
        <taxon>Eukaryota</taxon>
        <taxon>Metazoa</taxon>
        <taxon>Ecdysozoa</taxon>
        <taxon>Nematoda</taxon>
        <taxon>Chromadorea</taxon>
        <taxon>Rhabditida</taxon>
        <taxon>Spirurina</taxon>
        <taxon>Ascaridomorpha</taxon>
        <taxon>Ascaridoidea</taxon>
        <taxon>Toxocaridae</taxon>
        <taxon>Toxocara</taxon>
    </lineage>
</organism>
<dbReference type="OMA" id="LHEPYGQ"/>
<feature type="transmembrane region" description="Helical" evidence="6">
    <location>
        <begin position="254"/>
        <end position="278"/>
    </location>
</feature>
<feature type="transmembrane region" description="Helical" evidence="6">
    <location>
        <begin position="213"/>
        <end position="234"/>
    </location>
</feature>
<evidence type="ECO:0000256" key="6">
    <source>
        <dbReference type="SAM" id="Phobius"/>
    </source>
</evidence>
<dbReference type="AlphaFoldDB" id="A0A0B2UYB9"/>
<evidence type="ECO:0000256" key="4">
    <source>
        <dbReference type="ARBA" id="ARBA00023136"/>
    </source>
</evidence>
<protein>
    <recommendedName>
        <fullName evidence="7">MARVEL domain-containing protein</fullName>
    </recommendedName>
</protein>
<sequence>MQADPHVFVSPSLTSSWNAPYYMGGMYNPAYVSGYGEASYMPYGQSVYIDPSAYNAYYGAYGGQTGAYRAYPQPQPSPVQYRRSRTAPARTIPRSTNYQSAYTRRTRGYSVDPYYFDHRYYKSYSGPTKNAKNLPLYRKRREPNSRIQTYQETEFGGTPLDSHHQYYSGAYSEAVPTLRRMRPYYAPSYTTYPPSIMNPSRISRKDTEKNYPITLRIVMKATELILGAAILGLILGPMRDYPFHIFVTMTKTEWQGLVVGIVSCFSVLALIMLATSCVAHKQLFWQRIDYFISLVGAFGYLLAGAIEAYFAACYPPTGEKIGQVCHRAEWIIATVLIFINFIIYIIDCVFSFRTGISML</sequence>
<evidence type="ECO:0000259" key="7">
    <source>
        <dbReference type="PROSITE" id="PS51225"/>
    </source>
</evidence>
<evidence type="ECO:0000313" key="9">
    <source>
        <dbReference type="Proteomes" id="UP000031036"/>
    </source>
</evidence>
<evidence type="ECO:0000256" key="2">
    <source>
        <dbReference type="ARBA" id="ARBA00022692"/>
    </source>
</evidence>
<evidence type="ECO:0000256" key="5">
    <source>
        <dbReference type="PROSITE-ProRule" id="PRU00581"/>
    </source>
</evidence>
<gene>
    <name evidence="8" type="ORF">Tcan_09656</name>
</gene>
<feature type="transmembrane region" description="Helical" evidence="6">
    <location>
        <begin position="330"/>
        <end position="352"/>
    </location>
</feature>
<keyword evidence="2 5" id="KW-0812">Transmembrane</keyword>
<feature type="transmembrane region" description="Helical" evidence="6">
    <location>
        <begin position="290"/>
        <end position="310"/>
    </location>
</feature>
<keyword evidence="4 5" id="KW-0472">Membrane</keyword>
<evidence type="ECO:0000256" key="3">
    <source>
        <dbReference type="ARBA" id="ARBA00022989"/>
    </source>
</evidence>
<feature type="domain" description="MARVEL" evidence="7">
    <location>
        <begin position="211"/>
        <end position="356"/>
    </location>
</feature>
<dbReference type="PROSITE" id="PS51225">
    <property type="entry name" value="MARVEL"/>
    <property type="match status" value="1"/>
</dbReference>